<evidence type="ECO:0000256" key="5">
    <source>
        <dbReference type="SAM" id="Phobius"/>
    </source>
</evidence>
<evidence type="ECO:0000313" key="6">
    <source>
        <dbReference type="EMBL" id="UZJ24476.1"/>
    </source>
</evidence>
<evidence type="ECO:0000256" key="3">
    <source>
        <dbReference type="ARBA" id="ARBA00022989"/>
    </source>
</evidence>
<evidence type="ECO:0000313" key="7">
    <source>
        <dbReference type="Proteomes" id="UP001164965"/>
    </source>
</evidence>
<dbReference type="InterPro" id="IPR003825">
    <property type="entry name" value="Colicin-V_CvpA"/>
</dbReference>
<feature type="transmembrane region" description="Helical" evidence="5">
    <location>
        <begin position="31"/>
        <end position="51"/>
    </location>
</feature>
<keyword evidence="6" id="KW-0378">Hydrolase</keyword>
<keyword evidence="6" id="KW-0645">Protease</keyword>
<keyword evidence="7" id="KW-1185">Reference proteome</keyword>
<dbReference type="InterPro" id="IPR001940">
    <property type="entry name" value="Peptidase_S1C"/>
</dbReference>
<keyword evidence="3 5" id="KW-1133">Transmembrane helix</keyword>
<dbReference type="PRINTS" id="PR00834">
    <property type="entry name" value="PROTEASES2C"/>
</dbReference>
<evidence type="ECO:0000256" key="2">
    <source>
        <dbReference type="ARBA" id="ARBA00022692"/>
    </source>
</evidence>
<evidence type="ECO:0000256" key="4">
    <source>
        <dbReference type="ARBA" id="ARBA00023136"/>
    </source>
</evidence>
<dbReference type="Pfam" id="PF13365">
    <property type="entry name" value="Trypsin_2"/>
    <property type="match status" value="1"/>
</dbReference>
<dbReference type="Gene3D" id="2.40.10.10">
    <property type="entry name" value="Trypsin-like serine proteases"/>
    <property type="match status" value="2"/>
</dbReference>
<dbReference type="GO" id="GO:0008233">
    <property type="term" value="F:peptidase activity"/>
    <property type="evidence" value="ECO:0007669"/>
    <property type="project" value="UniProtKB-KW"/>
</dbReference>
<sequence length="395" mass="39323">MNLNWVDALVLVLALLAAASGWRQGVATAVLAFTGVLVGAVVGVRLAPVLIESVQSTAARAALGVGVVVLLVAVGQTAGVLLGRAVRASLTQKAVRTVDSALGSVVQATAVLVAAWLLAVPLTSSASTSLASAVRGSAVLAGVNDVLPVQAQKLPAEFGALLNTSQLPSVLGPFGRTPITQVDAPDTTLQGTAVVQTLRKSVLKVRGVAPSCSRGLEGTGFVVAPERVMTNAHVVAGTDQVGVESGGALLTATVVLYDPETDIAVLDVPGLQAPVLGFAPAAASTGTSAIVLGYPLDGAYTASAARVREDITLRGPDIYDSSTVSRNVYTVRGTVRSGNSGGPLVNTSGAVLGVVFGAAVDDPETGFVLTAEEVSGEVSAASTARGAVGTGACTS</sequence>
<dbReference type="GO" id="GO:0006508">
    <property type="term" value="P:proteolysis"/>
    <property type="evidence" value="ECO:0007669"/>
    <property type="project" value="UniProtKB-KW"/>
</dbReference>
<comment type="subcellular location">
    <subcellularLocation>
        <location evidence="1">Membrane</location>
        <topology evidence="1">Multi-pass membrane protein</topology>
    </subcellularLocation>
</comment>
<proteinExistence type="predicted"/>
<dbReference type="PANTHER" id="PTHR22939:SF129">
    <property type="entry name" value="SERINE PROTEASE HTRA2, MITOCHONDRIAL"/>
    <property type="match status" value="1"/>
</dbReference>
<evidence type="ECO:0000256" key="1">
    <source>
        <dbReference type="ARBA" id="ARBA00004141"/>
    </source>
</evidence>
<dbReference type="SUPFAM" id="SSF50494">
    <property type="entry name" value="Trypsin-like serine proteases"/>
    <property type="match status" value="1"/>
</dbReference>
<gene>
    <name evidence="6" type="ORF">RHODO2019_15235</name>
</gene>
<feature type="transmembrane region" description="Helical" evidence="5">
    <location>
        <begin position="63"/>
        <end position="82"/>
    </location>
</feature>
<reference evidence="6" key="1">
    <citation type="submission" date="2022-10" db="EMBL/GenBank/DDBJ databases">
        <title>Rhodococcus sp.75.</title>
        <authorList>
            <person name="Sun M."/>
        </authorList>
    </citation>
    <scope>NUCLEOTIDE SEQUENCE</scope>
    <source>
        <strain evidence="6">75</strain>
    </source>
</reference>
<dbReference type="Proteomes" id="UP001164965">
    <property type="component" value="Chromosome"/>
</dbReference>
<protein>
    <submittedName>
        <fullName evidence="6">MarP family serine protease</fullName>
        <ecNumber evidence="6">3.4.21.-</ecNumber>
    </submittedName>
</protein>
<dbReference type="EMBL" id="CP110615">
    <property type="protein sequence ID" value="UZJ24476.1"/>
    <property type="molecule type" value="Genomic_DNA"/>
</dbReference>
<keyword evidence="2 5" id="KW-0812">Transmembrane</keyword>
<dbReference type="InterPro" id="IPR047680">
    <property type="entry name" value="MarP-like"/>
</dbReference>
<name>A0ABY6NZM9_9NOCA</name>
<dbReference type="NCBIfam" id="NF033740">
    <property type="entry name" value="MarP_fam_protase"/>
    <property type="match status" value="1"/>
</dbReference>
<accession>A0ABY6NZM9</accession>
<feature type="transmembrane region" description="Helical" evidence="5">
    <location>
        <begin position="102"/>
        <end position="122"/>
    </location>
</feature>
<dbReference type="RefSeq" id="WP_265382583.1">
    <property type="nucleotide sequence ID" value="NZ_CP110615.1"/>
</dbReference>
<keyword evidence="4 5" id="KW-0472">Membrane</keyword>
<organism evidence="6 7">
    <name type="scientific">Rhodococcus antarcticus</name>
    <dbReference type="NCBI Taxonomy" id="2987751"/>
    <lineage>
        <taxon>Bacteria</taxon>
        <taxon>Bacillati</taxon>
        <taxon>Actinomycetota</taxon>
        <taxon>Actinomycetes</taxon>
        <taxon>Mycobacteriales</taxon>
        <taxon>Nocardiaceae</taxon>
        <taxon>Rhodococcus</taxon>
    </lineage>
</organism>
<dbReference type="InterPro" id="IPR009003">
    <property type="entry name" value="Peptidase_S1_PA"/>
</dbReference>
<dbReference type="InterPro" id="IPR043504">
    <property type="entry name" value="Peptidase_S1_PA_chymotrypsin"/>
</dbReference>
<dbReference type="EC" id="3.4.21.-" evidence="6"/>
<dbReference type="Pfam" id="PF02674">
    <property type="entry name" value="Colicin_V"/>
    <property type="match status" value="1"/>
</dbReference>
<dbReference type="PANTHER" id="PTHR22939">
    <property type="entry name" value="SERINE PROTEASE FAMILY S1C HTRA-RELATED"/>
    <property type="match status" value="1"/>
</dbReference>